<proteinExistence type="predicted"/>
<feature type="signal peptide" evidence="1">
    <location>
        <begin position="1"/>
        <end position="21"/>
    </location>
</feature>
<feature type="domain" description="Lipocalin-like" evidence="2">
    <location>
        <begin position="35"/>
        <end position="120"/>
    </location>
</feature>
<gene>
    <name evidence="3" type="ORF">GCM10007384_16500</name>
</gene>
<dbReference type="PROSITE" id="PS51257">
    <property type="entry name" value="PROKAR_LIPOPROTEIN"/>
    <property type="match status" value="1"/>
</dbReference>
<keyword evidence="1" id="KW-0732">Signal</keyword>
<evidence type="ECO:0000256" key="1">
    <source>
        <dbReference type="SAM" id="SignalP"/>
    </source>
</evidence>
<dbReference type="AlphaFoldDB" id="A0A918N267"/>
<evidence type="ECO:0000259" key="2">
    <source>
        <dbReference type="Pfam" id="PF13648"/>
    </source>
</evidence>
<evidence type="ECO:0000313" key="3">
    <source>
        <dbReference type="EMBL" id="GGX15661.1"/>
    </source>
</evidence>
<keyword evidence="4" id="KW-1185">Reference proteome</keyword>
<dbReference type="RefSeq" id="WP_027413206.1">
    <property type="nucleotide sequence ID" value="NZ_BMWS01000009.1"/>
</dbReference>
<feature type="chain" id="PRO_5037919676" description="Lipocalin-like domain-containing protein" evidence="1">
    <location>
        <begin position="22"/>
        <end position="132"/>
    </location>
</feature>
<dbReference type="InterPro" id="IPR024311">
    <property type="entry name" value="Lipocalin-like"/>
</dbReference>
<comment type="caution">
    <text evidence="3">The sequence shown here is derived from an EMBL/GenBank/DDBJ whole genome shotgun (WGS) entry which is preliminary data.</text>
</comment>
<reference evidence="3 4" key="1">
    <citation type="journal article" date="2014" name="Int. J. Syst. Evol. Microbiol.">
        <title>Complete genome sequence of Corynebacterium casei LMG S-19264T (=DSM 44701T), isolated from a smear-ripened cheese.</title>
        <authorList>
            <consortium name="US DOE Joint Genome Institute (JGI-PGF)"/>
            <person name="Walter F."/>
            <person name="Albersmeier A."/>
            <person name="Kalinowski J."/>
            <person name="Ruckert C."/>
        </authorList>
    </citation>
    <scope>NUCLEOTIDE SEQUENCE [LARGE SCALE GENOMIC DNA]</scope>
    <source>
        <strain evidence="3 4">KCTC 12285</strain>
    </source>
</reference>
<dbReference type="Pfam" id="PF13648">
    <property type="entry name" value="Lipocalin_4"/>
    <property type="match status" value="1"/>
</dbReference>
<sequence>MKKVILVVTVFLSTLSIISCSKDDDGGGQDPIIAKWFNFSETEIVNGTTTEASACRKKGSLEFKADGTYISTPYIEYQGECIVDGVTNGTWKNEGNGKYRFKFDTSDNVVPVEFKDNTIILRSSESVNVYAK</sequence>
<evidence type="ECO:0000313" key="4">
    <source>
        <dbReference type="Proteomes" id="UP000601108"/>
    </source>
</evidence>
<protein>
    <recommendedName>
        <fullName evidence="2">Lipocalin-like domain-containing protein</fullName>
    </recommendedName>
</protein>
<organism evidence="3 4">
    <name type="scientific">Aquimarina muelleri</name>
    <dbReference type="NCBI Taxonomy" id="279356"/>
    <lineage>
        <taxon>Bacteria</taxon>
        <taxon>Pseudomonadati</taxon>
        <taxon>Bacteroidota</taxon>
        <taxon>Flavobacteriia</taxon>
        <taxon>Flavobacteriales</taxon>
        <taxon>Flavobacteriaceae</taxon>
        <taxon>Aquimarina</taxon>
    </lineage>
</organism>
<accession>A0A918N267</accession>
<dbReference type="EMBL" id="BMWS01000009">
    <property type="protein sequence ID" value="GGX15661.1"/>
    <property type="molecule type" value="Genomic_DNA"/>
</dbReference>
<dbReference type="Proteomes" id="UP000601108">
    <property type="component" value="Unassembled WGS sequence"/>
</dbReference>
<name>A0A918N267_9FLAO</name>